<reference evidence="3 4" key="1">
    <citation type="journal article" date="2018" name="Mol. Plant">
        <title>The genome of Artemisia annua provides insight into the evolution of Asteraceae family and artemisinin biosynthesis.</title>
        <authorList>
            <person name="Shen Q."/>
            <person name="Zhang L."/>
            <person name="Liao Z."/>
            <person name="Wang S."/>
            <person name="Yan T."/>
            <person name="Shi P."/>
            <person name="Liu M."/>
            <person name="Fu X."/>
            <person name="Pan Q."/>
            <person name="Wang Y."/>
            <person name="Lv Z."/>
            <person name="Lu X."/>
            <person name="Zhang F."/>
            <person name="Jiang W."/>
            <person name="Ma Y."/>
            <person name="Chen M."/>
            <person name="Hao X."/>
            <person name="Li L."/>
            <person name="Tang Y."/>
            <person name="Lv G."/>
            <person name="Zhou Y."/>
            <person name="Sun X."/>
            <person name="Brodelius P.E."/>
            <person name="Rose J.K.C."/>
            <person name="Tang K."/>
        </authorList>
    </citation>
    <scope>NUCLEOTIDE SEQUENCE [LARGE SCALE GENOMIC DNA]</scope>
    <source>
        <strain evidence="4">cv. Huhao1</strain>
        <tissue evidence="3">Leaf</tissue>
    </source>
</reference>
<feature type="compositionally biased region" description="Polar residues" evidence="1">
    <location>
        <begin position="29"/>
        <end position="39"/>
    </location>
</feature>
<name>A0A2U1PNR6_ARTAN</name>
<dbReference type="EMBL" id="PKPP01000916">
    <property type="protein sequence ID" value="PWA87426.1"/>
    <property type="molecule type" value="Genomic_DNA"/>
</dbReference>
<feature type="domain" description="J" evidence="2">
    <location>
        <begin position="40"/>
        <end position="105"/>
    </location>
</feature>
<dbReference type="InterPro" id="IPR036869">
    <property type="entry name" value="J_dom_sf"/>
</dbReference>
<feature type="region of interest" description="Disordered" evidence="1">
    <location>
        <begin position="1"/>
        <end position="40"/>
    </location>
</feature>
<dbReference type="SUPFAM" id="SSF46565">
    <property type="entry name" value="Chaperone J-domain"/>
    <property type="match status" value="1"/>
</dbReference>
<dbReference type="Pfam" id="PF00226">
    <property type="entry name" value="DnaJ"/>
    <property type="match status" value="1"/>
</dbReference>
<dbReference type="OrthoDB" id="1724189at2759"/>
<dbReference type="InterPro" id="IPR042977">
    <property type="entry name" value="AtJ6-like"/>
</dbReference>
<dbReference type="PRINTS" id="PR00625">
    <property type="entry name" value="JDOMAIN"/>
</dbReference>
<evidence type="ECO:0000313" key="3">
    <source>
        <dbReference type="EMBL" id="PWA87426.1"/>
    </source>
</evidence>
<evidence type="ECO:0000259" key="2">
    <source>
        <dbReference type="PROSITE" id="PS50076"/>
    </source>
</evidence>
<gene>
    <name evidence="3" type="ORF">CTI12_AA128290</name>
</gene>
<dbReference type="PANTHER" id="PTHR44916:SF1">
    <property type="entry name" value="CHAPERONE DNAJ-DOMAIN SUPERFAMILY PROTEIN-RELATED"/>
    <property type="match status" value="1"/>
</dbReference>
<comment type="caution">
    <text evidence="3">The sequence shown here is derived from an EMBL/GenBank/DDBJ whole genome shotgun (WGS) entry which is preliminary data.</text>
</comment>
<sequence length="117" mass="13407">MGKRNKTTSKVHEEENIESEEEQQQTNNHDVGQSSSNDKSLYEILGVERTATQQEIKKAYHKLALRLHPDKNPDDEDAKEKFQQLQKVISILGDEEKRSLYDQTGCVDDAVSNLHIL</sequence>
<organism evidence="3 4">
    <name type="scientific">Artemisia annua</name>
    <name type="common">Sweet wormwood</name>
    <dbReference type="NCBI Taxonomy" id="35608"/>
    <lineage>
        <taxon>Eukaryota</taxon>
        <taxon>Viridiplantae</taxon>
        <taxon>Streptophyta</taxon>
        <taxon>Embryophyta</taxon>
        <taxon>Tracheophyta</taxon>
        <taxon>Spermatophyta</taxon>
        <taxon>Magnoliopsida</taxon>
        <taxon>eudicotyledons</taxon>
        <taxon>Gunneridae</taxon>
        <taxon>Pentapetalae</taxon>
        <taxon>asterids</taxon>
        <taxon>campanulids</taxon>
        <taxon>Asterales</taxon>
        <taxon>Asteraceae</taxon>
        <taxon>Asteroideae</taxon>
        <taxon>Anthemideae</taxon>
        <taxon>Artemisiinae</taxon>
        <taxon>Artemisia</taxon>
    </lineage>
</organism>
<dbReference type="InterPro" id="IPR001623">
    <property type="entry name" value="DnaJ_domain"/>
</dbReference>
<dbReference type="Gene3D" id="1.10.287.110">
    <property type="entry name" value="DnaJ domain"/>
    <property type="match status" value="1"/>
</dbReference>
<protein>
    <submittedName>
        <fullName evidence="3">DnaJ domain-containing protein</fullName>
    </submittedName>
</protein>
<dbReference type="CDD" id="cd06257">
    <property type="entry name" value="DnaJ"/>
    <property type="match status" value="1"/>
</dbReference>
<dbReference type="PANTHER" id="PTHR44916">
    <property type="entry name" value="CHAPERONE DNAJ-DOMAIN SUPERFAMILY PROTEIN-RELATED"/>
    <property type="match status" value="1"/>
</dbReference>
<evidence type="ECO:0000256" key="1">
    <source>
        <dbReference type="SAM" id="MobiDB-lite"/>
    </source>
</evidence>
<keyword evidence="4" id="KW-1185">Reference proteome</keyword>
<dbReference type="Proteomes" id="UP000245207">
    <property type="component" value="Unassembled WGS sequence"/>
</dbReference>
<evidence type="ECO:0000313" key="4">
    <source>
        <dbReference type="Proteomes" id="UP000245207"/>
    </source>
</evidence>
<dbReference type="STRING" id="35608.A0A2U1PNR6"/>
<proteinExistence type="predicted"/>
<dbReference type="AlphaFoldDB" id="A0A2U1PNR6"/>
<dbReference type="PROSITE" id="PS50076">
    <property type="entry name" value="DNAJ_2"/>
    <property type="match status" value="1"/>
</dbReference>
<accession>A0A2U1PNR6</accession>
<dbReference type="SMART" id="SM00271">
    <property type="entry name" value="DnaJ"/>
    <property type="match status" value="1"/>
</dbReference>